<dbReference type="PANTHER" id="PTHR19446">
    <property type="entry name" value="REVERSE TRANSCRIPTASES"/>
    <property type="match status" value="1"/>
</dbReference>
<keyword evidence="4" id="KW-1185">Reference proteome</keyword>
<dbReference type="InterPro" id="IPR043502">
    <property type="entry name" value="DNA/RNA_pol_sf"/>
</dbReference>
<dbReference type="AlphaFoldDB" id="A0AAD8TTU8"/>
<protein>
    <recommendedName>
        <fullName evidence="2">Reverse transcriptase domain-containing protein</fullName>
    </recommendedName>
</protein>
<dbReference type="Pfam" id="PF00078">
    <property type="entry name" value="RVT_1"/>
    <property type="match status" value="1"/>
</dbReference>
<dbReference type="Proteomes" id="UP001231189">
    <property type="component" value="Unassembled WGS sequence"/>
</dbReference>
<feature type="region of interest" description="Disordered" evidence="1">
    <location>
        <begin position="187"/>
        <end position="265"/>
    </location>
</feature>
<dbReference type="InterPro" id="IPR000477">
    <property type="entry name" value="RT_dom"/>
</dbReference>
<comment type="caution">
    <text evidence="3">The sequence shown here is derived from an EMBL/GenBank/DDBJ whole genome shotgun (WGS) entry which is preliminary data.</text>
</comment>
<feature type="region of interest" description="Disordered" evidence="1">
    <location>
        <begin position="330"/>
        <end position="387"/>
    </location>
</feature>
<reference evidence="3" key="1">
    <citation type="submission" date="2023-07" db="EMBL/GenBank/DDBJ databases">
        <title>A chromosome-level genome assembly of Lolium multiflorum.</title>
        <authorList>
            <person name="Chen Y."/>
            <person name="Copetti D."/>
            <person name="Kolliker R."/>
            <person name="Studer B."/>
        </authorList>
    </citation>
    <scope>NUCLEOTIDE SEQUENCE</scope>
    <source>
        <strain evidence="3">02402/16</strain>
        <tissue evidence="3">Leaf</tissue>
    </source>
</reference>
<dbReference type="EMBL" id="JAUUTY010000001">
    <property type="protein sequence ID" value="KAK1693865.1"/>
    <property type="molecule type" value="Genomic_DNA"/>
</dbReference>
<feature type="compositionally biased region" description="Low complexity" evidence="1">
    <location>
        <begin position="252"/>
        <end position="265"/>
    </location>
</feature>
<evidence type="ECO:0000256" key="1">
    <source>
        <dbReference type="SAM" id="MobiDB-lite"/>
    </source>
</evidence>
<feature type="compositionally biased region" description="Basic and acidic residues" evidence="1">
    <location>
        <begin position="367"/>
        <end position="387"/>
    </location>
</feature>
<name>A0AAD8TTU8_LOLMU</name>
<gene>
    <name evidence="3" type="ORF">QYE76_010562</name>
</gene>
<organism evidence="3 4">
    <name type="scientific">Lolium multiflorum</name>
    <name type="common">Italian ryegrass</name>
    <name type="synonym">Lolium perenne subsp. multiflorum</name>
    <dbReference type="NCBI Taxonomy" id="4521"/>
    <lineage>
        <taxon>Eukaryota</taxon>
        <taxon>Viridiplantae</taxon>
        <taxon>Streptophyta</taxon>
        <taxon>Embryophyta</taxon>
        <taxon>Tracheophyta</taxon>
        <taxon>Spermatophyta</taxon>
        <taxon>Magnoliopsida</taxon>
        <taxon>Liliopsida</taxon>
        <taxon>Poales</taxon>
        <taxon>Poaceae</taxon>
        <taxon>BOP clade</taxon>
        <taxon>Pooideae</taxon>
        <taxon>Poodae</taxon>
        <taxon>Poeae</taxon>
        <taxon>Poeae Chloroplast Group 2 (Poeae type)</taxon>
        <taxon>Loliodinae</taxon>
        <taxon>Loliinae</taxon>
        <taxon>Lolium</taxon>
    </lineage>
</organism>
<feature type="domain" description="Reverse transcriptase" evidence="2">
    <location>
        <begin position="552"/>
        <end position="660"/>
    </location>
</feature>
<dbReference type="SUPFAM" id="SSF56672">
    <property type="entry name" value="DNA/RNA polymerases"/>
    <property type="match status" value="1"/>
</dbReference>
<dbReference type="CDD" id="cd01650">
    <property type="entry name" value="RT_nLTR_like"/>
    <property type="match status" value="1"/>
</dbReference>
<evidence type="ECO:0000313" key="3">
    <source>
        <dbReference type="EMBL" id="KAK1693865.1"/>
    </source>
</evidence>
<evidence type="ECO:0000259" key="2">
    <source>
        <dbReference type="Pfam" id="PF00078"/>
    </source>
</evidence>
<feature type="compositionally biased region" description="Basic and acidic residues" evidence="1">
    <location>
        <begin position="346"/>
        <end position="355"/>
    </location>
</feature>
<sequence>MWHACNSQDVCRTLRPSPEGPGPTSGSGSLPALRVARRCSPVSFGRQHLVDENWNWQVRQLSATDFAVVFPSKESLRIAIRGGRLTLPSSKIKALVTVPLGYLLASETLEEVWVKLIGVPPPLRFAERLLLSTREVGRPISVDLDSLAHPEAPIRIPFGCRKDDVLPESITLFVNLQGYRIRVICETPAADDSPPHAPPRFPPGDGNDDKEDDCDETDEDRWDGRRGKHLKDKRATASAPSAGGGGPRKSVPLAAAPSSPSASLPDGDAALNLRIPASACSRYGTNLTSTGNIFPLVAQIIKASVPTSSEHQSSDLSDSELVRQLDLADDPGLVEKVSPTQGKAKKLSEAEREEVGWVTPPSASSDQEYRRDSERRSKSNHDRPSRKLMLEVAATLSTEETQPTPPVLGLHLAPALSLGGSPPLGQLLLLDAPIPALGAAVARAPRSKELALFVSPKGMWAGASPWERDDRVSEEENVALAYTFSETELEAIVKEMKTDTAPGPDGFPVAFFKKLWPQVKLGILHMLNDFVLGRIDIARLNFGIISLIPKVPGADQITQFRPISLISVIFKIIYKAYASRLDPIANQILSPNQTAFIKGRNILDGPLALMETIHDLRKRKHNGVLLKLDFEKAYDRVNWDFLGEVLRCKGFDEGYIHRITQLVSGGQTAISINGEVGRFFEIREGFDRETPSAL</sequence>
<evidence type="ECO:0000313" key="4">
    <source>
        <dbReference type="Proteomes" id="UP001231189"/>
    </source>
</evidence>
<accession>A0AAD8TTU8</accession>
<proteinExistence type="predicted"/>
<feature type="compositionally biased region" description="Acidic residues" evidence="1">
    <location>
        <begin position="206"/>
        <end position="221"/>
    </location>
</feature>